<dbReference type="VEuPathDB" id="FungiDB:ACLA_052620"/>
<feature type="compositionally biased region" description="Low complexity" evidence="2">
    <location>
        <begin position="128"/>
        <end position="151"/>
    </location>
</feature>
<dbReference type="Pfam" id="PF01822">
    <property type="entry name" value="WSC"/>
    <property type="match status" value="1"/>
</dbReference>
<dbReference type="SMART" id="SM00321">
    <property type="entry name" value="WSC"/>
    <property type="match status" value="1"/>
</dbReference>
<name>A1CIT4_ASPCL</name>
<dbReference type="OMA" id="MTSIGCF"/>
<feature type="region of interest" description="Disordered" evidence="2">
    <location>
        <begin position="128"/>
        <end position="152"/>
    </location>
</feature>
<proteinExistence type="predicted"/>
<dbReference type="GeneID" id="4703840"/>
<evidence type="ECO:0000256" key="1">
    <source>
        <dbReference type="ARBA" id="ARBA00022737"/>
    </source>
</evidence>
<reference evidence="6 7" key="1">
    <citation type="journal article" date="2008" name="PLoS Genet.">
        <title>Genomic islands in the pathogenic filamentous fungus Aspergillus fumigatus.</title>
        <authorList>
            <person name="Fedorova N.D."/>
            <person name="Khaldi N."/>
            <person name="Joardar V.S."/>
            <person name="Maiti R."/>
            <person name="Amedeo P."/>
            <person name="Anderson M.J."/>
            <person name="Crabtree J."/>
            <person name="Silva J.C."/>
            <person name="Badger J.H."/>
            <person name="Albarraq A."/>
            <person name="Angiuoli S."/>
            <person name="Bussey H."/>
            <person name="Bowyer P."/>
            <person name="Cotty P.J."/>
            <person name="Dyer P.S."/>
            <person name="Egan A."/>
            <person name="Galens K."/>
            <person name="Fraser-Liggett C.M."/>
            <person name="Haas B.J."/>
            <person name="Inman J.M."/>
            <person name="Kent R."/>
            <person name="Lemieux S."/>
            <person name="Malavazi I."/>
            <person name="Orvis J."/>
            <person name="Roemer T."/>
            <person name="Ronning C.M."/>
            <person name="Sundaram J.P."/>
            <person name="Sutton G."/>
            <person name="Turner G."/>
            <person name="Venter J.C."/>
            <person name="White O.R."/>
            <person name="Whitty B.R."/>
            <person name="Youngman P."/>
            <person name="Wolfe K.H."/>
            <person name="Goldman G.H."/>
            <person name="Wortman J.R."/>
            <person name="Jiang B."/>
            <person name="Denning D.W."/>
            <person name="Nierman W.C."/>
        </authorList>
    </citation>
    <scope>NUCLEOTIDE SEQUENCE [LARGE SCALE GENOMIC DNA]</scope>
    <source>
        <strain evidence="7">ATCC 1007 / CBS 513.65 / DSM 816 / NCTC 3887 / NRRL 1</strain>
    </source>
</reference>
<dbReference type="AlphaFoldDB" id="A1CIT4"/>
<feature type="chain" id="PRO_5002632983" evidence="4">
    <location>
        <begin position="27"/>
        <end position="332"/>
    </location>
</feature>
<feature type="signal peptide" evidence="4">
    <location>
        <begin position="1"/>
        <end position="26"/>
    </location>
</feature>
<feature type="domain" description="WSC" evidence="5">
    <location>
        <begin position="29"/>
        <end position="118"/>
    </location>
</feature>
<dbReference type="RefSeq" id="XP_001272215.1">
    <property type="nucleotide sequence ID" value="XM_001272214.1"/>
</dbReference>
<dbReference type="Gene3D" id="1.20.5.510">
    <property type="entry name" value="Single helix bin"/>
    <property type="match status" value="1"/>
</dbReference>
<evidence type="ECO:0000313" key="7">
    <source>
        <dbReference type="Proteomes" id="UP000006701"/>
    </source>
</evidence>
<dbReference type="KEGG" id="act:ACLA_052620"/>
<keyword evidence="4" id="KW-0732">Signal</keyword>
<sequence length="332" mass="35398">MKSFTLRSALTTSALLLAAVFPSVKADPTMVKEGCFSDATPLEDQGPYTYQSNGYCQTLCVKSNYLVFALTKGSNCLCGNQLPAQSAETTDDKCNVKCAGWPDVMCGGANAFSVYLTGISAKVPYYSSAPESTNSSSTSTTIEGSTMTTGSQGQIVTAGEQTVFVTSPANQAGTTISADPEKKQSDGGPNTAAIAAGVVVGVVGFCSLVGAGFFLWRFRKRSNAQPQYNANAERFGKPMSQDSMSDSRFDGDFMAQRRQSNGSIDDDHDFSRRILQVKPKGSSPKTVVADQMTAGDKSRPSLIRHTVTRARPYHIGLQIESIPAIMFTSKLL</sequence>
<protein>
    <submittedName>
        <fullName evidence="6">WSC domain protein, putative</fullName>
    </submittedName>
</protein>
<evidence type="ECO:0000259" key="5">
    <source>
        <dbReference type="PROSITE" id="PS51212"/>
    </source>
</evidence>
<dbReference type="eggNOG" id="KOG4157">
    <property type="taxonomic scope" value="Eukaryota"/>
</dbReference>
<keyword evidence="3" id="KW-0812">Transmembrane</keyword>
<dbReference type="Proteomes" id="UP000006701">
    <property type="component" value="Unassembled WGS sequence"/>
</dbReference>
<dbReference type="EMBL" id="DS027054">
    <property type="protein sequence ID" value="EAW10789.1"/>
    <property type="molecule type" value="Genomic_DNA"/>
</dbReference>
<evidence type="ECO:0000256" key="4">
    <source>
        <dbReference type="SAM" id="SignalP"/>
    </source>
</evidence>
<keyword evidence="1" id="KW-0677">Repeat</keyword>
<dbReference type="PANTHER" id="PTHR45964">
    <property type="entry name" value="WSCD FAMILY MEMBER CG9164"/>
    <property type="match status" value="1"/>
</dbReference>
<evidence type="ECO:0000256" key="2">
    <source>
        <dbReference type="SAM" id="MobiDB-lite"/>
    </source>
</evidence>
<dbReference type="HOGENOM" id="CLU_024893_0_0_1"/>
<gene>
    <name evidence="6" type="ORF">ACLA_052620</name>
</gene>
<keyword evidence="3" id="KW-0472">Membrane</keyword>
<organism evidence="6 7">
    <name type="scientific">Aspergillus clavatus (strain ATCC 1007 / CBS 513.65 / DSM 816 / NCTC 3887 / NRRL 1 / QM 1276 / 107)</name>
    <dbReference type="NCBI Taxonomy" id="344612"/>
    <lineage>
        <taxon>Eukaryota</taxon>
        <taxon>Fungi</taxon>
        <taxon>Dikarya</taxon>
        <taxon>Ascomycota</taxon>
        <taxon>Pezizomycotina</taxon>
        <taxon>Eurotiomycetes</taxon>
        <taxon>Eurotiomycetidae</taxon>
        <taxon>Eurotiales</taxon>
        <taxon>Aspergillaceae</taxon>
        <taxon>Aspergillus</taxon>
        <taxon>Aspergillus subgen. Fumigati</taxon>
    </lineage>
</organism>
<dbReference type="PANTHER" id="PTHR45964:SF5">
    <property type="entry name" value="WSCD FAMILY MEMBER CG9164"/>
    <property type="match status" value="1"/>
</dbReference>
<evidence type="ECO:0000313" key="6">
    <source>
        <dbReference type="EMBL" id="EAW10789.1"/>
    </source>
</evidence>
<keyword evidence="7" id="KW-1185">Reference proteome</keyword>
<dbReference type="InterPro" id="IPR051589">
    <property type="entry name" value="Sialate-O-sulfotransferase"/>
</dbReference>
<dbReference type="PROSITE" id="PS51212">
    <property type="entry name" value="WSC"/>
    <property type="match status" value="1"/>
</dbReference>
<dbReference type="STRING" id="344612.A1CIT4"/>
<feature type="transmembrane region" description="Helical" evidence="3">
    <location>
        <begin position="192"/>
        <end position="216"/>
    </location>
</feature>
<dbReference type="InterPro" id="IPR002889">
    <property type="entry name" value="WSC_carb-bd"/>
</dbReference>
<dbReference type="OrthoDB" id="2019572at2759"/>
<keyword evidence="3" id="KW-1133">Transmembrane helix</keyword>
<evidence type="ECO:0000256" key="3">
    <source>
        <dbReference type="SAM" id="Phobius"/>
    </source>
</evidence>
<accession>A1CIT4</accession>